<dbReference type="Proteomes" id="UP000327013">
    <property type="component" value="Chromosome 8"/>
</dbReference>
<name>A0A5N6RTK7_9ROSI</name>
<evidence type="ECO:0000256" key="1">
    <source>
        <dbReference type="SAM" id="MobiDB-lite"/>
    </source>
</evidence>
<gene>
    <name evidence="2" type="ORF">FH972_019827</name>
</gene>
<sequence length="86" mass="8920">MSKSGGAVQNVIPPTQGGPQEHTSPPLGIWGGQRGYSQINNNLLLVEGVAVLIGWVVEGAFLTGWVAEVATLTAVTHAIIQSLNMA</sequence>
<evidence type="ECO:0000313" key="3">
    <source>
        <dbReference type="Proteomes" id="UP000327013"/>
    </source>
</evidence>
<reference evidence="2 3" key="1">
    <citation type="submission" date="2019-06" db="EMBL/GenBank/DDBJ databases">
        <title>A chromosomal-level reference genome of Carpinus fangiana (Coryloideae, Betulaceae).</title>
        <authorList>
            <person name="Yang X."/>
            <person name="Wang Z."/>
            <person name="Zhang L."/>
            <person name="Hao G."/>
            <person name="Liu J."/>
            <person name="Yang Y."/>
        </authorList>
    </citation>
    <scope>NUCLEOTIDE SEQUENCE [LARGE SCALE GENOMIC DNA]</scope>
    <source>
        <strain evidence="2">Cfa_2016G</strain>
        <tissue evidence="2">Leaf</tissue>
    </source>
</reference>
<dbReference type="EMBL" id="CM017328">
    <property type="protein sequence ID" value="KAE8124989.1"/>
    <property type="molecule type" value="Genomic_DNA"/>
</dbReference>
<keyword evidence="3" id="KW-1185">Reference proteome</keyword>
<accession>A0A5N6RTK7</accession>
<dbReference type="AlphaFoldDB" id="A0A5N6RTK7"/>
<organism evidence="2 3">
    <name type="scientific">Carpinus fangiana</name>
    <dbReference type="NCBI Taxonomy" id="176857"/>
    <lineage>
        <taxon>Eukaryota</taxon>
        <taxon>Viridiplantae</taxon>
        <taxon>Streptophyta</taxon>
        <taxon>Embryophyta</taxon>
        <taxon>Tracheophyta</taxon>
        <taxon>Spermatophyta</taxon>
        <taxon>Magnoliopsida</taxon>
        <taxon>eudicotyledons</taxon>
        <taxon>Gunneridae</taxon>
        <taxon>Pentapetalae</taxon>
        <taxon>rosids</taxon>
        <taxon>fabids</taxon>
        <taxon>Fagales</taxon>
        <taxon>Betulaceae</taxon>
        <taxon>Carpinus</taxon>
    </lineage>
</organism>
<protein>
    <submittedName>
        <fullName evidence="2">Uncharacterized protein</fullName>
    </submittedName>
</protein>
<proteinExistence type="predicted"/>
<feature type="region of interest" description="Disordered" evidence="1">
    <location>
        <begin position="1"/>
        <end position="29"/>
    </location>
</feature>
<evidence type="ECO:0000313" key="2">
    <source>
        <dbReference type="EMBL" id="KAE8124989.1"/>
    </source>
</evidence>